<accession>A0AA36CN94</accession>
<dbReference type="Gene3D" id="1.10.565.10">
    <property type="entry name" value="Retinoid X Receptor"/>
    <property type="match status" value="1"/>
</dbReference>
<evidence type="ECO:0000256" key="3">
    <source>
        <dbReference type="ARBA" id="ARBA00023170"/>
    </source>
</evidence>
<proteinExistence type="predicted"/>
<dbReference type="PANTHER" id="PTHR47630:SF5">
    <property type="entry name" value="NR LBD DOMAIN-CONTAINING PROTEIN"/>
    <property type="match status" value="1"/>
</dbReference>
<keyword evidence="3" id="KW-0675">Receptor</keyword>
<evidence type="ECO:0000313" key="6">
    <source>
        <dbReference type="Proteomes" id="UP001177023"/>
    </source>
</evidence>
<gene>
    <name evidence="5" type="ORF">MSPICULIGERA_LOCUS9761</name>
</gene>
<sequence>MDPSIVGSSGARFSMKDELPDLDPIQCTSDKASSSTAIETIQIECPKALNHTSRPRPLLNRKTWKLVASKEINEQRAVVPYLNKGFLRTTELLSSSYLIGKQFIADLRQRGCSPASLATRLYQLERACDFQDSFMSCTPVINLDTSLLEAIRNPLALCARTPMGWTDGRPVEGGMIELIPLIYTRIALHYLDWVASLLELIEMDEKDRLALVSAQLCQLQFCTIAYNTYREGKEGILFGAGIHFIPPETPPTDEFDSFMVQLSTYLHQEVISLFKEIKISPEEYALMKMICFFSTTAILTQKSVNVVQRARVKYEQLLMEYIVEAYPDLNREERQMRMVKIASANRHFLQLGILDNAYITKMFSLNMANLRKHAPPLIRDTNGTVLKLGGCWNVTEDTKTCSGAKCIHAYFEADWETTVVVRNCASEDFLKYLRDEWKPARVTEKLKQPMHRWWLEMCEGRPGNPWRRRGEDSTKKCTGTNKCSHAHLEKKNEQAIIKQLEIRTCATGFLLTNWTTGYQRKEIPGSHLTVTEQACEGDLCNKLPMTEMKQRAEEAAKKQSSTASYLVLPVVTFFASNILAFF</sequence>
<dbReference type="SMART" id="SM00430">
    <property type="entry name" value="HOLI"/>
    <property type="match status" value="1"/>
</dbReference>
<dbReference type="EMBL" id="CATQJA010002558">
    <property type="protein sequence ID" value="CAJ0571352.1"/>
    <property type="molecule type" value="Genomic_DNA"/>
</dbReference>
<evidence type="ECO:0000256" key="1">
    <source>
        <dbReference type="ARBA" id="ARBA00023015"/>
    </source>
</evidence>
<comment type="caution">
    <text evidence="5">The sequence shown here is derived from an EMBL/GenBank/DDBJ whole genome shotgun (WGS) entry which is preliminary data.</text>
</comment>
<dbReference type="PROSITE" id="PS51843">
    <property type="entry name" value="NR_LBD"/>
    <property type="match status" value="1"/>
</dbReference>
<keyword evidence="6" id="KW-1185">Reference proteome</keyword>
<evidence type="ECO:0000313" key="5">
    <source>
        <dbReference type="EMBL" id="CAJ0571352.1"/>
    </source>
</evidence>
<reference evidence="5" key="1">
    <citation type="submission" date="2023-06" db="EMBL/GenBank/DDBJ databases">
        <authorList>
            <person name="Delattre M."/>
        </authorList>
    </citation>
    <scope>NUCLEOTIDE SEQUENCE</scope>
    <source>
        <strain evidence="5">AF72</strain>
    </source>
</reference>
<protein>
    <recommendedName>
        <fullName evidence="4">NR LBD domain-containing protein</fullName>
    </recommendedName>
</protein>
<dbReference type="PANTHER" id="PTHR47630">
    <property type="entry name" value="NUCLEAR HORMONE RECEPTOR FAMILY-RELATED-RELATED"/>
    <property type="match status" value="1"/>
</dbReference>
<dbReference type="Pfam" id="PF00104">
    <property type="entry name" value="Hormone_recep"/>
    <property type="match status" value="1"/>
</dbReference>
<dbReference type="Proteomes" id="UP001177023">
    <property type="component" value="Unassembled WGS sequence"/>
</dbReference>
<name>A0AA36CN94_9BILA</name>
<dbReference type="InterPro" id="IPR052499">
    <property type="entry name" value="C.elegans_NHRs"/>
</dbReference>
<feature type="domain" description="NR LBD" evidence="4">
    <location>
        <begin position="139"/>
        <end position="381"/>
    </location>
</feature>
<keyword evidence="1" id="KW-0805">Transcription regulation</keyword>
<keyword evidence="2" id="KW-0804">Transcription</keyword>
<dbReference type="SUPFAM" id="SSF48508">
    <property type="entry name" value="Nuclear receptor ligand-binding domain"/>
    <property type="match status" value="1"/>
</dbReference>
<evidence type="ECO:0000256" key="2">
    <source>
        <dbReference type="ARBA" id="ARBA00023163"/>
    </source>
</evidence>
<dbReference type="InterPro" id="IPR035500">
    <property type="entry name" value="NHR-like_dom_sf"/>
</dbReference>
<organism evidence="5 6">
    <name type="scientific">Mesorhabditis spiculigera</name>
    <dbReference type="NCBI Taxonomy" id="96644"/>
    <lineage>
        <taxon>Eukaryota</taxon>
        <taxon>Metazoa</taxon>
        <taxon>Ecdysozoa</taxon>
        <taxon>Nematoda</taxon>
        <taxon>Chromadorea</taxon>
        <taxon>Rhabditida</taxon>
        <taxon>Rhabditina</taxon>
        <taxon>Rhabditomorpha</taxon>
        <taxon>Rhabditoidea</taxon>
        <taxon>Rhabditidae</taxon>
        <taxon>Mesorhabditinae</taxon>
        <taxon>Mesorhabditis</taxon>
    </lineage>
</organism>
<feature type="non-terminal residue" evidence="5">
    <location>
        <position position="1"/>
    </location>
</feature>
<dbReference type="AlphaFoldDB" id="A0AA36CN94"/>
<evidence type="ECO:0000259" key="4">
    <source>
        <dbReference type="PROSITE" id="PS51843"/>
    </source>
</evidence>
<dbReference type="InterPro" id="IPR000536">
    <property type="entry name" value="Nucl_hrmn_rcpt_lig-bd"/>
</dbReference>